<evidence type="ECO:0000313" key="3">
    <source>
        <dbReference type="Proteomes" id="UP001172457"/>
    </source>
</evidence>
<comment type="caution">
    <text evidence="2">The sequence shown here is derived from an EMBL/GenBank/DDBJ whole genome shotgun (WGS) entry which is preliminary data.</text>
</comment>
<protein>
    <submittedName>
        <fullName evidence="2">Uncharacterized protein</fullName>
    </submittedName>
</protein>
<feature type="compositionally biased region" description="Basic and acidic residues" evidence="1">
    <location>
        <begin position="222"/>
        <end position="233"/>
    </location>
</feature>
<dbReference type="PANTHER" id="PTHR11439">
    <property type="entry name" value="GAG-POL-RELATED RETROTRANSPOSON"/>
    <property type="match status" value="1"/>
</dbReference>
<evidence type="ECO:0000256" key="1">
    <source>
        <dbReference type="SAM" id="MobiDB-lite"/>
    </source>
</evidence>
<name>A0AA38SH28_9ASTR</name>
<dbReference type="CDD" id="cd09272">
    <property type="entry name" value="RNase_HI_RT_Ty1"/>
    <property type="match status" value="1"/>
</dbReference>
<reference evidence="2" key="1">
    <citation type="submission" date="2023-03" db="EMBL/GenBank/DDBJ databases">
        <title>Chromosome-scale reference genome and RAD-based genetic map of yellow starthistle (Centaurea solstitialis) reveal putative structural variation and QTLs associated with invader traits.</title>
        <authorList>
            <person name="Reatini B."/>
            <person name="Cang F.A."/>
            <person name="Jiang Q."/>
            <person name="Mckibben M.T.W."/>
            <person name="Barker M.S."/>
            <person name="Rieseberg L.H."/>
            <person name="Dlugosch K.M."/>
        </authorList>
    </citation>
    <scope>NUCLEOTIDE SEQUENCE</scope>
    <source>
        <strain evidence="2">CAN-66</strain>
        <tissue evidence="2">Leaf</tissue>
    </source>
</reference>
<dbReference type="PANTHER" id="PTHR11439:SF495">
    <property type="entry name" value="REVERSE TRANSCRIPTASE, RNA-DEPENDENT DNA POLYMERASE-RELATED"/>
    <property type="match status" value="1"/>
</dbReference>
<proteinExistence type="predicted"/>
<dbReference type="AlphaFoldDB" id="A0AA38SH28"/>
<feature type="region of interest" description="Disordered" evidence="1">
    <location>
        <begin position="214"/>
        <end position="234"/>
    </location>
</feature>
<sequence length="273" mass="31005">MAPPLSLDKDSKGKHVDVTLYRGMIGSLLYLTASRPDIMYSTCLCARYQAEPKESHLTAVKRIFRYLKGTPNLGLWYSKDSRFDLTAYSDSDFAGCKIDRKSTTGGCHLLGGKLDYDIQLSKIPIYCNNTSAIAIANNPVLHSKTKHIEVRYHFIRDHVINDDIELHFVPTEYQLADLFTKPLDDLHLTTPDEYIYQEITLFSTYKIFVQNPNTDDSQLPSEKIRTSRREHAPRGASHFLRGARRLIPASEIFQNILLALSVEDPSFGGIYLT</sequence>
<dbReference type="Proteomes" id="UP001172457">
    <property type="component" value="Unassembled WGS sequence"/>
</dbReference>
<accession>A0AA38SH28</accession>
<keyword evidence="3" id="KW-1185">Reference proteome</keyword>
<gene>
    <name evidence="2" type="ORF">OSB04_un000768</name>
</gene>
<evidence type="ECO:0000313" key="2">
    <source>
        <dbReference type="EMBL" id="KAJ9536065.1"/>
    </source>
</evidence>
<organism evidence="2 3">
    <name type="scientific">Centaurea solstitialis</name>
    <name type="common">yellow star-thistle</name>
    <dbReference type="NCBI Taxonomy" id="347529"/>
    <lineage>
        <taxon>Eukaryota</taxon>
        <taxon>Viridiplantae</taxon>
        <taxon>Streptophyta</taxon>
        <taxon>Embryophyta</taxon>
        <taxon>Tracheophyta</taxon>
        <taxon>Spermatophyta</taxon>
        <taxon>Magnoliopsida</taxon>
        <taxon>eudicotyledons</taxon>
        <taxon>Gunneridae</taxon>
        <taxon>Pentapetalae</taxon>
        <taxon>asterids</taxon>
        <taxon>campanulids</taxon>
        <taxon>Asterales</taxon>
        <taxon>Asteraceae</taxon>
        <taxon>Carduoideae</taxon>
        <taxon>Cardueae</taxon>
        <taxon>Centaureinae</taxon>
        <taxon>Centaurea</taxon>
    </lineage>
</organism>
<dbReference type="EMBL" id="JARYMX010000067">
    <property type="protein sequence ID" value="KAJ9536065.1"/>
    <property type="molecule type" value="Genomic_DNA"/>
</dbReference>